<reference evidence="2" key="1">
    <citation type="journal article" date="2021" name="PeerJ">
        <title>Analysis of 44 Vibrio anguillarum genomes reveals high genetic diversity.</title>
        <authorList>
            <person name="Hansen M.J."/>
            <person name="Dalsgaard I."/>
        </authorList>
    </citation>
    <scope>NUCLEOTIDE SEQUENCE</scope>
    <source>
        <strain evidence="2">850617-1/1</strain>
    </source>
</reference>
<evidence type="ECO:0000256" key="1">
    <source>
        <dbReference type="SAM" id="Phobius"/>
    </source>
</evidence>
<feature type="transmembrane region" description="Helical" evidence="1">
    <location>
        <begin position="74"/>
        <end position="93"/>
    </location>
</feature>
<dbReference type="RefSeq" id="WP_094165682.1">
    <property type="nucleotide sequence ID" value="NZ_JBBMOM010000028.1"/>
</dbReference>
<feature type="transmembrane region" description="Helical" evidence="1">
    <location>
        <begin position="143"/>
        <end position="161"/>
    </location>
</feature>
<dbReference type="Proteomes" id="UP000786185">
    <property type="component" value="Unassembled WGS sequence"/>
</dbReference>
<gene>
    <name evidence="2" type="ORF">ERJ77_18045</name>
</gene>
<evidence type="ECO:0000313" key="3">
    <source>
        <dbReference type="Proteomes" id="UP000786185"/>
    </source>
</evidence>
<keyword evidence="1" id="KW-0812">Transmembrane</keyword>
<dbReference type="EMBL" id="SCLC01000086">
    <property type="protein sequence ID" value="MBF4436380.1"/>
    <property type="molecule type" value="Genomic_DNA"/>
</dbReference>
<keyword evidence="1" id="KW-1133">Transmembrane helix</keyword>
<keyword evidence="1" id="KW-0472">Membrane</keyword>
<name>A0AAW4BFE2_VIBAN</name>
<evidence type="ECO:0000313" key="2">
    <source>
        <dbReference type="EMBL" id="MBF4436380.1"/>
    </source>
</evidence>
<protein>
    <submittedName>
        <fullName evidence="2">Uncharacterized protein</fullName>
    </submittedName>
</protein>
<comment type="caution">
    <text evidence="2">The sequence shown here is derived from an EMBL/GenBank/DDBJ whole genome shotgun (WGS) entry which is preliminary data.</text>
</comment>
<feature type="transmembrane region" description="Helical" evidence="1">
    <location>
        <begin position="49"/>
        <end position="68"/>
    </location>
</feature>
<sequence>MNIELIFIHAILAMVLFLCMNWIGKHSINAGYIQMSVFVKTDEAPAFNFLYRSFAPVVFITLVSAACYVAKHDWVVTDIYMVVVYHAVFRLGFNILTGRARLLNWGMQIAYILLSVGASYYVYSNLILDKSFFFPEPKDIGNALWLGVIGFIYHTCNSVRLSEESTKRRKRNYLSSVYQTYSQLYGETIKSIVESQDQESLVYAVLIYENFNRPKAYRIVENVLFYFGFAKTLGIMQVTTDKYINDLESVVLGCEKIVKDFELAKKHPDAKYGYWSIRREVLKAYNPDIDYISEVARIHEDIKQSFYQEDVEQLEAESC</sequence>
<accession>A0AAW4BFE2</accession>
<proteinExistence type="predicted"/>
<dbReference type="AlphaFoldDB" id="A0AAW4BFE2"/>
<feature type="transmembrane region" description="Helical" evidence="1">
    <location>
        <begin position="105"/>
        <end position="123"/>
    </location>
</feature>
<feature type="transmembrane region" description="Helical" evidence="1">
    <location>
        <begin position="6"/>
        <end position="28"/>
    </location>
</feature>
<organism evidence="2 3">
    <name type="scientific">Vibrio anguillarum</name>
    <name type="common">Listonella anguillarum</name>
    <dbReference type="NCBI Taxonomy" id="55601"/>
    <lineage>
        <taxon>Bacteria</taxon>
        <taxon>Pseudomonadati</taxon>
        <taxon>Pseudomonadota</taxon>
        <taxon>Gammaproteobacteria</taxon>
        <taxon>Vibrionales</taxon>
        <taxon>Vibrionaceae</taxon>
        <taxon>Vibrio</taxon>
    </lineage>
</organism>